<evidence type="ECO:0000313" key="3">
    <source>
        <dbReference type="Proteomes" id="UP000006055"/>
    </source>
</evidence>
<dbReference type="AlphaFoldDB" id="I4C016"/>
<dbReference type="Proteomes" id="UP000006055">
    <property type="component" value="Chromosome"/>
</dbReference>
<proteinExistence type="predicted"/>
<dbReference type="EMBL" id="CP003360">
    <property type="protein sequence ID" value="AFM22907.1"/>
    <property type="molecule type" value="Genomic_DNA"/>
</dbReference>
<name>I4C016_DESTA</name>
<dbReference type="RefSeq" id="WP_014808066.1">
    <property type="nucleotide sequence ID" value="NC_018025.1"/>
</dbReference>
<keyword evidence="1" id="KW-0732">Signal</keyword>
<accession>I4C016</accession>
<sequence>MVKRTLVVLGIFSMLLMAAGTSSAFLGYGFPDNGCGVASCPPLYLPVDCPPYPVAKTIVKTWQCKIVGPCPAPAPMAAGCGDKGNGFAAPGLITSVANLLGMPFDVLFNHCDSVYGCFNTKGLFPGGGPCGPCYGPVTGAMAAVPMVLGAPTVMFGALW</sequence>
<organism evidence="2 3">
    <name type="scientific">Desulfomonile tiedjei (strain ATCC 49306 / DSM 6799 / DCB-1)</name>
    <dbReference type="NCBI Taxonomy" id="706587"/>
    <lineage>
        <taxon>Bacteria</taxon>
        <taxon>Pseudomonadati</taxon>
        <taxon>Thermodesulfobacteriota</taxon>
        <taxon>Desulfomonilia</taxon>
        <taxon>Desulfomonilales</taxon>
        <taxon>Desulfomonilaceae</taxon>
        <taxon>Desulfomonile</taxon>
    </lineage>
</organism>
<reference evidence="3" key="1">
    <citation type="submission" date="2012-06" db="EMBL/GenBank/DDBJ databases">
        <title>Complete sequence of chromosome of Desulfomonile tiedjei DSM 6799.</title>
        <authorList>
            <person name="Lucas S."/>
            <person name="Copeland A."/>
            <person name="Lapidus A."/>
            <person name="Glavina del Rio T."/>
            <person name="Dalin E."/>
            <person name="Tice H."/>
            <person name="Bruce D."/>
            <person name="Goodwin L."/>
            <person name="Pitluck S."/>
            <person name="Peters L."/>
            <person name="Ovchinnikova G."/>
            <person name="Zeytun A."/>
            <person name="Lu M."/>
            <person name="Kyrpides N."/>
            <person name="Mavromatis K."/>
            <person name="Ivanova N."/>
            <person name="Brettin T."/>
            <person name="Detter J.C."/>
            <person name="Han C."/>
            <person name="Larimer F."/>
            <person name="Land M."/>
            <person name="Hauser L."/>
            <person name="Markowitz V."/>
            <person name="Cheng J.-F."/>
            <person name="Hugenholtz P."/>
            <person name="Woyke T."/>
            <person name="Wu D."/>
            <person name="Spring S."/>
            <person name="Schroeder M."/>
            <person name="Brambilla E."/>
            <person name="Klenk H.-P."/>
            <person name="Eisen J.A."/>
        </authorList>
    </citation>
    <scope>NUCLEOTIDE SEQUENCE [LARGE SCALE GENOMIC DNA]</scope>
    <source>
        <strain evidence="3">ATCC 49306 / DSM 6799 / DCB-1</strain>
    </source>
</reference>
<feature type="chain" id="PRO_5003687235" evidence="1">
    <location>
        <begin position="25"/>
        <end position="159"/>
    </location>
</feature>
<feature type="signal peptide" evidence="1">
    <location>
        <begin position="1"/>
        <end position="24"/>
    </location>
</feature>
<evidence type="ECO:0000313" key="2">
    <source>
        <dbReference type="EMBL" id="AFM22907.1"/>
    </source>
</evidence>
<evidence type="ECO:0000256" key="1">
    <source>
        <dbReference type="SAM" id="SignalP"/>
    </source>
</evidence>
<protein>
    <submittedName>
        <fullName evidence="2">Uncharacterized protein</fullName>
    </submittedName>
</protein>
<dbReference type="KEGG" id="dti:Desti_0161"/>
<keyword evidence="3" id="KW-1185">Reference proteome</keyword>
<gene>
    <name evidence="2" type="ordered locus">Desti_0161</name>
</gene>
<dbReference type="HOGENOM" id="CLU_1658038_0_0_7"/>